<keyword evidence="1" id="KW-0677">Repeat</keyword>
<evidence type="ECO:0000256" key="3">
    <source>
        <dbReference type="PROSITE-ProRule" id="PRU00302"/>
    </source>
</evidence>
<feature type="non-terminal residue" evidence="6">
    <location>
        <position position="1"/>
    </location>
</feature>
<protein>
    <recommendedName>
        <fullName evidence="8">Sushi, von Willebrand factor type A, EGF and pentraxin domain-containing protein 1</fullName>
    </recommendedName>
</protein>
<dbReference type="SMART" id="SM00032">
    <property type="entry name" value="CCP"/>
    <property type="match status" value="1"/>
</dbReference>
<dbReference type="SUPFAM" id="SSF57535">
    <property type="entry name" value="Complement control module/SCR domain"/>
    <property type="match status" value="1"/>
</dbReference>
<organism evidence="6 7">
    <name type="scientific">Porites evermanni</name>
    <dbReference type="NCBI Taxonomy" id="104178"/>
    <lineage>
        <taxon>Eukaryota</taxon>
        <taxon>Metazoa</taxon>
        <taxon>Cnidaria</taxon>
        <taxon>Anthozoa</taxon>
        <taxon>Hexacorallia</taxon>
        <taxon>Scleractinia</taxon>
        <taxon>Fungiina</taxon>
        <taxon>Poritidae</taxon>
        <taxon>Porites</taxon>
    </lineage>
</organism>
<dbReference type="PROSITE" id="PS50825">
    <property type="entry name" value="HYR"/>
    <property type="match status" value="1"/>
</dbReference>
<dbReference type="EMBL" id="CALNXI010001613">
    <property type="protein sequence ID" value="CAH3173343.1"/>
    <property type="molecule type" value="Genomic_DNA"/>
</dbReference>
<dbReference type="CDD" id="cd00033">
    <property type="entry name" value="CCP"/>
    <property type="match status" value="1"/>
</dbReference>
<dbReference type="Proteomes" id="UP001159427">
    <property type="component" value="Unassembled WGS sequence"/>
</dbReference>
<dbReference type="InterPro" id="IPR003410">
    <property type="entry name" value="HYR_dom"/>
</dbReference>
<proteinExistence type="predicted"/>
<dbReference type="InterPro" id="IPR000436">
    <property type="entry name" value="Sushi_SCR_CCP_dom"/>
</dbReference>
<feature type="non-terminal residue" evidence="6">
    <location>
        <position position="146"/>
    </location>
</feature>
<evidence type="ECO:0000313" key="7">
    <source>
        <dbReference type="Proteomes" id="UP001159427"/>
    </source>
</evidence>
<feature type="disulfide bond" evidence="3">
    <location>
        <begin position="118"/>
        <end position="145"/>
    </location>
</feature>
<keyword evidence="2 3" id="KW-1015">Disulfide bond</keyword>
<dbReference type="PROSITE" id="PS50923">
    <property type="entry name" value="SUSHI"/>
    <property type="match status" value="1"/>
</dbReference>
<evidence type="ECO:0000259" key="5">
    <source>
        <dbReference type="PROSITE" id="PS50923"/>
    </source>
</evidence>
<comment type="caution">
    <text evidence="6">The sequence shown here is derived from an EMBL/GenBank/DDBJ whole genome shotgun (WGS) entry which is preliminary data.</text>
</comment>
<evidence type="ECO:0000256" key="2">
    <source>
        <dbReference type="ARBA" id="ARBA00023157"/>
    </source>
</evidence>
<dbReference type="Pfam" id="PF02494">
    <property type="entry name" value="HYR"/>
    <property type="match status" value="1"/>
</dbReference>
<gene>
    <name evidence="6" type="ORF">PEVE_00008995</name>
</gene>
<feature type="domain" description="Sushi" evidence="5">
    <location>
        <begin position="88"/>
        <end position="146"/>
    </location>
</feature>
<dbReference type="Gene3D" id="2.10.70.10">
    <property type="entry name" value="Complement Module, domain 1"/>
    <property type="match status" value="1"/>
</dbReference>
<dbReference type="PANTHER" id="PTHR46343:SF2">
    <property type="entry name" value="SUSHI_VON WILLEBRAND FACTOR TYPE A_EGF_PENTRAXIN DOMAIN-CONTAINING 1"/>
    <property type="match status" value="1"/>
</dbReference>
<name>A0ABN8R1W0_9CNID</name>
<reference evidence="6 7" key="1">
    <citation type="submission" date="2022-05" db="EMBL/GenBank/DDBJ databases">
        <authorList>
            <consortium name="Genoscope - CEA"/>
            <person name="William W."/>
        </authorList>
    </citation>
    <scope>NUCLEOTIDE SEQUENCE [LARGE SCALE GENOMIC DNA]</scope>
</reference>
<evidence type="ECO:0000313" key="6">
    <source>
        <dbReference type="EMBL" id="CAH3173343.1"/>
    </source>
</evidence>
<feature type="domain" description="HYR" evidence="4">
    <location>
        <begin position="2"/>
        <end position="86"/>
    </location>
</feature>
<evidence type="ECO:0000256" key="1">
    <source>
        <dbReference type="ARBA" id="ARBA00022737"/>
    </source>
</evidence>
<dbReference type="InterPro" id="IPR035976">
    <property type="entry name" value="Sushi/SCR/CCP_sf"/>
</dbReference>
<dbReference type="PANTHER" id="PTHR46343">
    <property type="entry name" value="HYR DOMAIN-CONTAINING PROTEIN"/>
    <property type="match status" value="1"/>
</dbReference>
<comment type="caution">
    <text evidence="3">Lacks conserved residue(s) required for the propagation of feature annotation.</text>
</comment>
<keyword evidence="7" id="KW-1185">Reference proteome</keyword>
<accession>A0ABN8R1W0</accession>
<keyword evidence="3" id="KW-0768">Sushi</keyword>
<evidence type="ECO:0008006" key="8">
    <source>
        <dbReference type="Google" id="ProtNLM"/>
    </source>
</evidence>
<dbReference type="Pfam" id="PF00084">
    <property type="entry name" value="Sushi"/>
    <property type="match status" value="1"/>
</dbReference>
<sequence length="146" mass="15524">FSDNTPPSFSDTCPNNMVFYAPKCSSSAVVTWNEPIAKDNSGHVTISYPAIRPSANLSIGLYNVRYSAADAEGNRANCSFIVQVSSKYSCPALYSPINGSILSQSCGSLFGSQATFACNKGHRLSGSRVRSCQEDGAWSGRNTSCS</sequence>
<dbReference type="InterPro" id="IPR043555">
    <property type="entry name" value="SRPX-like"/>
</dbReference>
<evidence type="ECO:0000259" key="4">
    <source>
        <dbReference type="PROSITE" id="PS50825"/>
    </source>
</evidence>